<comment type="pathway">
    <text evidence="10">Sulfur metabolism; glutathione biosynthesis; glutathione from L-cysteine and L-glutamate: step 2/2.</text>
</comment>
<dbReference type="EC" id="6.3.2.3" evidence="10"/>
<evidence type="ECO:0000259" key="11">
    <source>
        <dbReference type="PROSITE" id="PS50975"/>
    </source>
</evidence>
<evidence type="ECO:0000256" key="8">
    <source>
        <dbReference type="ARBA" id="ARBA00022842"/>
    </source>
</evidence>
<evidence type="ECO:0000313" key="12">
    <source>
        <dbReference type="EMBL" id="GGF87502.1"/>
    </source>
</evidence>
<dbReference type="GO" id="GO:0005524">
    <property type="term" value="F:ATP binding"/>
    <property type="evidence" value="ECO:0007669"/>
    <property type="project" value="UniProtKB-UniRule"/>
</dbReference>
<dbReference type="GO" id="GO:0046872">
    <property type="term" value="F:metal ion binding"/>
    <property type="evidence" value="ECO:0007669"/>
    <property type="project" value="UniProtKB-KW"/>
</dbReference>
<evidence type="ECO:0000256" key="10">
    <source>
        <dbReference type="HAMAP-Rule" id="MF_00162"/>
    </source>
</evidence>
<reference evidence="12" key="1">
    <citation type="journal article" date="2014" name="Int. J. Syst. Evol. Microbiol.">
        <title>Complete genome sequence of Corynebacterium casei LMG S-19264T (=DSM 44701T), isolated from a smear-ripened cheese.</title>
        <authorList>
            <consortium name="US DOE Joint Genome Institute (JGI-PGF)"/>
            <person name="Walter F."/>
            <person name="Albersmeier A."/>
            <person name="Kalinowski J."/>
            <person name="Ruckert C."/>
        </authorList>
    </citation>
    <scope>NUCLEOTIDE SEQUENCE</scope>
    <source>
        <strain evidence="12">CGMCC 1.15758</strain>
    </source>
</reference>
<dbReference type="GO" id="GO:0005737">
    <property type="term" value="C:cytoplasm"/>
    <property type="evidence" value="ECO:0007669"/>
    <property type="project" value="TreeGrafter"/>
</dbReference>
<dbReference type="InterPro" id="IPR006284">
    <property type="entry name" value="Glut_synth_pro"/>
</dbReference>
<sequence length="348" mass="39157">MRICFIMYPWERVEPKMDSTLRLIHECVKRGHTVAIATPSNLTIRDSVAQAYADVFTKETKVSSSFVSFYNNAKFKRCQLPLSGFDVIFMRDNPPLDNLALNFLDSIHSDTFIMNSLNGLRIANNKLYTAGFNDHENRFIPVTHASKNREYLQRVLEEEAGEKMILKPLNGFGGEGVIVVEKKASSNFKSLLDFYIGDKNSKGNYVILQEYVDGAEEGDVRILMLNGEPIGAMKRVPAKDDIRSNVHAGGHVQKHSLSKQEKALCKFIGPKLVEDGLYFVGIDVINGKLIEVNVQSPGGISRINMLNKVKLQEKVIDFLENIVVTRKNLIKHKKLLTKVIDDANANDQ</sequence>
<proteinExistence type="inferred from homology"/>
<dbReference type="Pfam" id="PF02951">
    <property type="entry name" value="GSH-S_N"/>
    <property type="match status" value="1"/>
</dbReference>
<evidence type="ECO:0000256" key="7">
    <source>
        <dbReference type="ARBA" id="ARBA00022840"/>
    </source>
</evidence>
<organism evidence="12 13">
    <name type="scientific">Cysteiniphilum litorale</name>
    <dbReference type="NCBI Taxonomy" id="2056700"/>
    <lineage>
        <taxon>Bacteria</taxon>
        <taxon>Pseudomonadati</taxon>
        <taxon>Pseudomonadota</taxon>
        <taxon>Gammaproteobacteria</taxon>
        <taxon>Thiotrichales</taxon>
        <taxon>Fastidiosibacteraceae</taxon>
        <taxon>Cysteiniphilum</taxon>
    </lineage>
</organism>
<keyword evidence="9" id="KW-0464">Manganese</keyword>
<dbReference type="InterPro" id="IPR016185">
    <property type="entry name" value="PreATP-grasp_dom_sf"/>
</dbReference>
<evidence type="ECO:0000256" key="5">
    <source>
        <dbReference type="ARBA" id="ARBA00022723"/>
    </source>
</evidence>
<evidence type="ECO:0000256" key="2">
    <source>
        <dbReference type="ARBA" id="ARBA00001946"/>
    </source>
</evidence>
<comment type="cofactor">
    <cofactor evidence="1">
        <name>Mn(2+)</name>
        <dbReference type="ChEBI" id="CHEBI:29035"/>
    </cofactor>
</comment>
<dbReference type="Gene3D" id="3.30.1490.20">
    <property type="entry name" value="ATP-grasp fold, A domain"/>
    <property type="match status" value="1"/>
</dbReference>
<dbReference type="SUPFAM" id="SSF56059">
    <property type="entry name" value="Glutathione synthetase ATP-binding domain-like"/>
    <property type="match status" value="1"/>
</dbReference>
<dbReference type="NCBIfam" id="NF009110">
    <property type="entry name" value="PRK12458.1"/>
    <property type="match status" value="1"/>
</dbReference>
<comment type="catalytic activity">
    <reaction evidence="10">
        <text>gamma-L-glutamyl-L-cysteine + glycine + ATP = glutathione + ADP + phosphate + H(+)</text>
        <dbReference type="Rhea" id="RHEA:13557"/>
        <dbReference type="ChEBI" id="CHEBI:15378"/>
        <dbReference type="ChEBI" id="CHEBI:30616"/>
        <dbReference type="ChEBI" id="CHEBI:43474"/>
        <dbReference type="ChEBI" id="CHEBI:57305"/>
        <dbReference type="ChEBI" id="CHEBI:57925"/>
        <dbReference type="ChEBI" id="CHEBI:58173"/>
        <dbReference type="ChEBI" id="CHEBI:456216"/>
        <dbReference type="EC" id="6.3.2.3"/>
    </reaction>
</comment>
<dbReference type="RefSeq" id="WP_117001287.1">
    <property type="nucleotide sequence ID" value="NZ_BMJS01000001.1"/>
</dbReference>
<dbReference type="Pfam" id="PF02955">
    <property type="entry name" value="GSH-S_ATP"/>
    <property type="match status" value="1"/>
</dbReference>
<comment type="caution">
    <text evidence="12">The sequence shown here is derived from an EMBL/GenBank/DDBJ whole genome shotgun (WGS) entry which is preliminary data.</text>
</comment>
<protein>
    <recommendedName>
        <fullName evidence="10">Glutathione synthetase</fullName>
        <ecNumber evidence="10">6.3.2.3</ecNumber>
    </recommendedName>
    <alternativeName>
        <fullName evidence="10">GSH synthetase</fullName>
        <shortName evidence="10">GSH-S</shortName>
        <shortName evidence="10">GSHase</shortName>
    </alternativeName>
    <alternativeName>
        <fullName evidence="10">Glutathione synthase</fullName>
    </alternativeName>
</protein>
<comment type="similarity">
    <text evidence="10">Belongs to the prokaryotic GSH synthase family.</text>
</comment>
<dbReference type="Proteomes" id="UP000636949">
    <property type="component" value="Unassembled WGS sequence"/>
</dbReference>
<gene>
    <name evidence="10 12" type="primary">gshB</name>
    <name evidence="12" type="ORF">GCM10010995_01010</name>
</gene>
<evidence type="ECO:0000256" key="9">
    <source>
        <dbReference type="ARBA" id="ARBA00023211"/>
    </source>
</evidence>
<dbReference type="UniPathway" id="UPA00142">
    <property type="reaction ID" value="UER00210"/>
</dbReference>
<dbReference type="InterPro" id="IPR011761">
    <property type="entry name" value="ATP-grasp"/>
</dbReference>
<keyword evidence="7 10" id="KW-0067">ATP-binding</keyword>
<dbReference type="Gene3D" id="3.30.470.20">
    <property type="entry name" value="ATP-grasp fold, B domain"/>
    <property type="match status" value="1"/>
</dbReference>
<dbReference type="EMBL" id="BMJS01000001">
    <property type="protein sequence ID" value="GGF87502.1"/>
    <property type="molecule type" value="Genomic_DNA"/>
</dbReference>
<dbReference type="AlphaFoldDB" id="A0A8J3E804"/>
<evidence type="ECO:0000256" key="4">
    <source>
        <dbReference type="ARBA" id="ARBA00022684"/>
    </source>
</evidence>
<keyword evidence="3 10" id="KW-0436">Ligase</keyword>
<dbReference type="PANTHER" id="PTHR21621">
    <property type="entry name" value="RIBOSOMAL PROTEIN S6 MODIFICATION PROTEIN"/>
    <property type="match status" value="1"/>
</dbReference>
<name>A0A8J3E804_9GAMM</name>
<evidence type="ECO:0000256" key="3">
    <source>
        <dbReference type="ARBA" id="ARBA00022598"/>
    </source>
</evidence>
<dbReference type="GO" id="GO:0004363">
    <property type="term" value="F:glutathione synthase activity"/>
    <property type="evidence" value="ECO:0007669"/>
    <property type="project" value="UniProtKB-UniRule"/>
</dbReference>
<dbReference type="InterPro" id="IPR013815">
    <property type="entry name" value="ATP_grasp_subdomain_1"/>
</dbReference>
<evidence type="ECO:0000256" key="1">
    <source>
        <dbReference type="ARBA" id="ARBA00001936"/>
    </source>
</evidence>
<keyword evidence="8" id="KW-0460">Magnesium</keyword>
<dbReference type="NCBIfam" id="NF003573">
    <property type="entry name" value="PRK05246.1"/>
    <property type="match status" value="1"/>
</dbReference>
<dbReference type="OrthoDB" id="9785415at2"/>
<comment type="cofactor">
    <cofactor evidence="2">
        <name>Mg(2+)</name>
        <dbReference type="ChEBI" id="CHEBI:18420"/>
    </cofactor>
</comment>
<keyword evidence="5" id="KW-0479">Metal-binding</keyword>
<keyword evidence="4 10" id="KW-0317">Glutathione biosynthesis</keyword>
<dbReference type="HAMAP" id="MF_00162">
    <property type="entry name" value="GSH_S"/>
    <property type="match status" value="1"/>
</dbReference>
<dbReference type="PROSITE" id="PS50975">
    <property type="entry name" value="ATP_GRASP"/>
    <property type="match status" value="1"/>
</dbReference>
<feature type="domain" description="ATP-grasp" evidence="11">
    <location>
        <begin position="126"/>
        <end position="320"/>
    </location>
</feature>
<evidence type="ECO:0000256" key="6">
    <source>
        <dbReference type="ARBA" id="ARBA00022741"/>
    </source>
</evidence>
<dbReference type="Gene3D" id="3.40.50.20">
    <property type="match status" value="1"/>
</dbReference>
<dbReference type="PANTHER" id="PTHR21621:SF4">
    <property type="entry name" value="GLUTATHIONE SYNTHETASE"/>
    <property type="match status" value="1"/>
</dbReference>
<dbReference type="InterPro" id="IPR004215">
    <property type="entry name" value="GSHS_N"/>
</dbReference>
<keyword evidence="13" id="KW-1185">Reference proteome</keyword>
<keyword evidence="6 10" id="KW-0547">Nucleotide-binding</keyword>
<dbReference type="InterPro" id="IPR004218">
    <property type="entry name" value="GSHS_ATP-bd"/>
</dbReference>
<evidence type="ECO:0000313" key="13">
    <source>
        <dbReference type="Proteomes" id="UP000636949"/>
    </source>
</evidence>
<accession>A0A8J3E804</accession>
<dbReference type="SUPFAM" id="SSF52440">
    <property type="entry name" value="PreATP-grasp domain"/>
    <property type="match status" value="1"/>
</dbReference>
<reference evidence="12" key="2">
    <citation type="submission" date="2020-09" db="EMBL/GenBank/DDBJ databases">
        <authorList>
            <person name="Sun Q."/>
            <person name="Zhou Y."/>
        </authorList>
    </citation>
    <scope>NUCLEOTIDE SEQUENCE</scope>
    <source>
        <strain evidence="12">CGMCC 1.15758</strain>
    </source>
</reference>